<gene>
    <name evidence="2" type="ORF">PCASD_26710</name>
</gene>
<comment type="caution">
    <text evidence="2">The sequence shown here is derived from an EMBL/GenBank/DDBJ whole genome shotgun (WGS) entry which is preliminary data.</text>
</comment>
<sequence length="150" mass="16633">MNNIVSDLHAGLAQHDQVINQLLSLVEAMELQQSTAQTRAVPNVSSGKKKKSAKVQALFPQVTVRPSARNKSMSNSASKETPVKQRTRLVTPASAKKSPLQMTKKDHLEGFEHTKLAFYVHVKVLWGLVAKGAIPSPPLEEQLRAFYQFF</sequence>
<dbReference type="EMBL" id="PGCI01001507">
    <property type="protein sequence ID" value="PLW04631.1"/>
    <property type="molecule type" value="Genomic_DNA"/>
</dbReference>
<evidence type="ECO:0000256" key="1">
    <source>
        <dbReference type="SAM" id="MobiDB-lite"/>
    </source>
</evidence>
<feature type="region of interest" description="Disordered" evidence="1">
    <location>
        <begin position="65"/>
        <end position="101"/>
    </location>
</feature>
<dbReference type="Proteomes" id="UP000235392">
    <property type="component" value="Unassembled WGS sequence"/>
</dbReference>
<organism evidence="2 3">
    <name type="scientific">Puccinia coronata f. sp. avenae</name>
    <dbReference type="NCBI Taxonomy" id="200324"/>
    <lineage>
        <taxon>Eukaryota</taxon>
        <taxon>Fungi</taxon>
        <taxon>Dikarya</taxon>
        <taxon>Basidiomycota</taxon>
        <taxon>Pucciniomycotina</taxon>
        <taxon>Pucciniomycetes</taxon>
        <taxon>Pucciniales</taxon>
        <taxon>Pucciniaceae</taxon>
        <taxon>Puccinia</taxon>
    </lineage>
</organism>
<accession>A0A2N5RUH8</accession>
<proteinExistence type="predicted"/>
<protein>
    <submittedName>
        <fullName evidence="2">Uncharacterized protein</fullName>
    </submittedName>
</protein>
<name>A0A2N5RUH8_9BASI</name>
<feature type="compositionally biased region" description="Polar residues" evidence="1">
    <location>
        <begin position="69"/>
        <end position="79"/>
    </location>
</feature>
<evidence type="ECO:0000313" key="3">
    <source>
        <dbReference type="Proteomes" id="UP000235392"/>
    </source>
</evidence>
<reference evidence="2 3" key="1">
    <citation type="submission" date="2017-11" db="EMBL/GenBank/DDBJ databases">
        <title>De novo assembly and phasing of dikaryotic genomes from two isolates of Puccinia coronata f. sp. avenae, the causal agent of oat crown rust.</title>
        <authorList>
            <person name="Miller M.E."/>
            <person name="Zhang Y."/>
            <person name="Omidvar V."/>
            <person name="Sperschneider J."/>
            <person name="Schwessinger B."/>
            <person name="Raley C."/>
            <person name="Palmer J.M."/>
            <person name="Garnica D."/>
            <person name="Upadhyaya N."/>
            <person name="Rathjen J."/>
            <person name="Taylor J.M."/>
            <person name="Park R.F."/>
            <person name="Dodds P.N."/>
            <person name="Hirsch C.D."/>
            <person name="Kianian S.F."/>
            <person name="Figueroa M."/>
        </authorList>
    </citation>
    <scope>NUCLEOTIDE SEQUENCE [LARGE SCALE GENOMIC DNA]</scope>
    <source>
        <strain evidence="2">12SD80</strain>
    </source>
</reference>
<evidence type="ECO:0000313" key="2">
    <source>
        <dbReference type="EMBL" id="PLW04631.1"/>
    </source>
</evidence>
<dbReference type="AlphaFoldDB" id="A0A2N5RUH8"/>